<comment type="function">
    <text evidence="7">Catalyzes the anti-1,4-elimination of the C-3 phosphate and the C-6 proR hydrogen from 5-enolpyruvylshikimate-3-phosphate (EPSP) to yield chorismate, which is the branch point compound that serves as the starting substrate for the three terminal pathways of aromatic amino acid biosynthesis. This reaction introduces a second double bond into the aromatic ring system.</text>
</comment>
<dbReference type="EC" id="4.2.3.5" evidence="3 7"/>
<dbReference type="SUPFAM" id="SSF103263">
    <property type="entry name" value="Chorismate synthase, AroC"/>
    <property type="match status" value="1"/>
</dbReference>
<feature type="binding site" evidence="7">
    <location>
        <position position="46"/>
    </location>
    <ligand>
        <name>NADP(+)</name>
        <dbReference type="ChEBI" id="CHEBI:58349"/>
    </ligand>
</feature>
<evidence type="ECO:0000256" key="5">
    <source>
        <dbReference type="ARBA" id="ARBA00023141"/>
    </source>
</evidence>
<dbReference type="GO" id="GO:0009423">
    <property type="term" value="P:chorismate biosynthetic process"/>
    <property type="evidence" value="ECO:0007669"/>
    <property type="project" value="UniProtKB-UniRule"/>
</dbReference>
<reference evidence="9 10" key="1">
    <citation type="submission" date="2020-05" db="EMBL/GenBank/DDBJ databases">
        <title>Complete genome sequencing of Campylobacter and Arcobacter type strains.</title>
        <authorList>
            <person name="Miller W.G."/>
            <person name="Yee E."/>
        </authorList>
    </citation>
    <scope>NUCLEOTIDE SEQUENCE [LARGE SCALE GENOMIC DNA]</scope>
    <source>
        <strain evidence="9 10">LMG 25694</strain>
    </source>
</reference>
<evidence type="ECO:0000313" key="9">
    <source>
        <dbReference type="EMBL" id="QKF78151.1"/>
    </source>
</evidence>
<dbReference type="Proteomes" id="UP000503313">
    <property type="component" value="Chromosome"/>
</dbReference>
<evidence type="ECO:0000256" key="1">
    <source>
        <dbReference type="ARBA" id="ARBA00005044"/>
    </source>
</evidence>
<feature type="binding site" evidence="7">
    <location>
        <begin position="290"/>
        <end position="294"/>
    </location>
    <ligand>
        <name>FMN</name>
        <dbReference type="ChEBI" id="CHEBI:58210"/>
    </ligand>
</feature>
<dbReference type="EMBL" id="CP053835">
    <property type="protein sequence ID" value="QKF78151.1"/>
    <property type="molecule type" value="Genomic_DNA"/>
</dbReference>
<dbReference type="GO" id="GO:0010181">
    <property type="term" value="F:FMN binding"/>
    <property type="evidence" value="ECO:0007669"/>
    <property type="project" value="TreeGrafter"/>
</dbReference>
<dbReference type="Gene3D" id="3.60.150.10">
    <property type="entry name" value="Chorismate synthase AroC"/>
    <property type="match status" value="1"/>
</dbReference>
<evidence type="ECO:0000256" key="7">
    <source>
        <dbReference type="HAMAP-Rule" id="MF_00300"/>
    </source>
</evidence>
<dbReference type="GO" id="GO:0005829">
    <property type="term" value="C:cytosol"/>
    <property type="evidence" value="ECO:0007669"/>
    <property type="project" value="TreeGrafter"/>
</dbReference>
<evidence type="ECO:0000256" key="8">
    <source>
        <dbReference type="RuleBase" id="RU000605"/>
    </source>
</evidence>
<keyword evidence="5 7" id="KW-0057">Aromatic amino acid biosynthesis</keyword>
<dbReference type="PROSITE" id="PS00788">
    <property type="entry name" value="CHORISMATE_SYNTHASE_2"/>
    <property type="match status" value="1"/>
</dbReference>
<evidence type="ECO:0000256" key="4">
    <source>
        <dbReference type="ARBA" id="ARBA00022605"/>
    </source>
</evidence>
<dbReference type="KEGG" id="adz:ADFLV_2142"/>
<dbReference type="AlphaFoldDB" id="A0AAE7BHP8"/>
<comment type="similarity">
    <text evidence="2 7 8">Belongs to the chorismate synthase family.</text>
</comment>
<keyword evidence="10" id="KW-1185">Reference proteome</keyword>
<dbReference type="NCBIfam" id="NF003793">
    <property type="entry name" value="PRK05382.1"/>
    <property type="match status" value="1"/>
</dbReference>
<dbReference type="PIRSF" id="PIRSF001456">
    <property type="entry name" value="Chorismate_synth"/>
    <property type="match status" value="1"/>
</dbReference>
<comment type="pathway">
    <text evidence="1 7 8">Metabolic intermediate biosynthesis; chorismate biosynthesis; chorismate from D-erythrose 4-phosphate and phosphoenolpyruvate: step 7/7.</text>
</comment>
<dbReference type="InterPro" id="IPR020541">
    <property type="entry name" value="Chorismate_synthase_CS"/>
</dbReference>
<dbReference type="GO" id="GO:0004107">
    <property type="term" value="F:chorismate synthase activity"/>
    <property type="evidence" value="ECO:0007669"/>
    <property type="project" value="UniProtKB-UniRule"/>
</dbReference>
<feature type="binding site" evidence="7">
    <location>
        <position position="275"/>
    </location>
    <ligand>
        <name>FMN</name>
        <dbReference type="ChEBI" id="CHEBI:58210"/>
    </ligand>
</feature>
<evidence type="ECO:0000256" key="3">
    <source>
        <dbReference type="ARBA" id="ARBA00013036"/>
    </source>
</evidence>
<dbReference type="PANTHER" id="PTHR21085">
    <property type="entry name" value="CHORISMATE SYNTHASE"/>
    <property type="match status" value="1"/>
</dbReference>
<keyword evidence="6 7" id="KW-0456">Lyase</keyword>
<dbReference type="GO" id="GO:0009073">
    <property type="term" value="P:aromatic amino acid family biosynthetic process"/>
    <property type="evidence" value="ECO:0007669"/>
    <property type="project" value="UniProtKB-KW"/>
</dbReference>
<comment type="subunit">
    <text evidence="7">Homotetramer.</text>
</comment>
<dbReference type="PANTHER" id="PTHR21085:SF0">
    <property type="entry name" value="CHORISMATE SYNTHASE"/>
    <property type="match status" value="1"/>
</dbReference>
<keyword evidence="4 7" id="KW-0028">Amino-acid biosynthesis</keyword>
<dbReference type="InterPro" id="IPR035904">
    <property type="entry name" value="Chorismate_synth_AroC_sf"/>
</dbReference>
<feature type="binding site" evidence="7">
    <location>
        <position position="52"/>
    </location>
    <ligand>
        <name>NADP(+)</name>
        <dbReference type="ChEBI" id="CHEBI:58349"/>
    </ligand>
</feature>
<dbReference type="RefSeq" id="WP_014474798.1">
    <property type="nucleotide sequence ID" value="NZ_CP053835.1"/>
</dbReference>
<proteinExistence type="inferred from homology"/>
<dbReference type="PROSITE" id="PS00789">
    <property type="entry name" value="CHORISMATE_SYNTHASE_3"/>
    <property type="match status" value="1"/>
</dbReference>
<sequence length="358" mass="38867">MNTFGHRFRFTTFGESHGKALGCIVDGVPAGIKIDEEFIQSEMNRRKPGQNKFATARKEGDVVEILSGVFEGITTGTPISMVIFNENQKSSDYSNVKDLFRPGHADFTYFNKYGTRDYRGGGRSSARETAARVAAGAIAKLLLKELNIDIKSGICEIDGIQASTFDFENVSNSEIFALDKNVEEAQKNAILEAKNSHNSVGGVALINVSNAPIGLGEPLYFKLDSQIANAMMGINAVKAVEIGDGALSSRVKGYDNNDQIRKSGFKTNHSGGILGGISNGDDINVKVYFKATPSIFIEQETIDINNNEVECKLKGRHDPCVAVRGSVVAESMMALVLADMVLLNMSSKMENVKKVYNN</sequence>
<gene>
    <name evidence="7 9" type="primary">aroC</name>
    <name evidence="9" type="ORF">ADFLV_2142</name>
</gene>
<feature type="binding site" evidence="7">
    <location>
        <begin position="235"/>
        <end position="236"/>
    </location>
    <ligand>
        <name>FMN</name>
        <dbReference type="ChEBI" id="CHEBI:58210"/>
    </ligand>
</feature>
<accession>A0AAE7BHP8</accession>
<keyword evidence="7" id="KW-0288">FMN</keyword>
<keyword evidence="7" id="KW-0521">NADP</keyword>
<comment type="cofactor">
    <cofactor evidence="7 8">
        <name>FMNH2</name>
        <dbReference type="ChEBI" id="CHEBI:57618"/>
    </cofactor>
    <text evidence="7 8">Reduced FMN (FMNH(2)).</text>
</comment>
<dbReference type="NCBIfam" id="TIGR00033">
    <property type="entry name" value="aroC"/>
    <property type="match status" value="1"/>
</dbReference>
<feature type="binding site" evidence="7">
    <location>
        <begin position="123"/>
        <end position="125"/>
    </location>
    <ligand>
        <name>FMN</name>
        <dbReference type="ChEBI" id="CHEBI:58210"/>
    </ligand>
</feature>
<keyword evidence="7" id="KW-0285">Flavoprotein</keyword>
<dbReference type="CDD" id="cd07304">
    <property type="entry name" value="Chorismate_synthase"/>
    <property type="match status" value="1"/>
</dbReference>
<evidence type="ECO:0000313" key="10">
    <source>
        <dbReference type="Proteomes" id="UP000503313"/>
    </source>
</evidence>
<name>A0AAE7BHP8_9BACT</name>
<protein>
    <recommendedName>
        <fullName evidence="3 7">Chorismate synthase</fullName>
        <shortName evidence="7">CS</shortName>
        <ecNumber evidence="3 7">4.2.3.5</ecNumber>
    </recommendedName>
    <alternativeName>
        <fullName evidence="7">5-enolpyruvylshikimate-3-phosphate phospholyase</fullName>
    </alternativeName>
</protein>
<dbReference type="PROSITE" id="PS00787">
    <property type="entry name" value="CHORISMATE_SYNTHASE_1"/>
    <property type="match status" value="1"/>
</dbReference>
<organism evidence="9 10">
    <name type="scientific">Arcobacter defluvii</name>
    <dbReference type="NCBI Taxonomy" id="873191"/>
    <lineage>
        <taxon>Bacteria</taxon>
        <taxon>Pseudomonadati</taxon>
        <taxon>Campylobacterota</taxon>
        <taxon>Epsilonproteobacteria</taxon>
        <taxon>Campylobacterales</taxon>
        <taxon>Arcobacteraceae</taxon>
        <taxon>Arcobacter</taxon>
    </lineage>
</organism>
<comment type="catalytic activity">
    <reaction evidence="7 8">
        <text>5-O-(1-carboxyvinyl)-3-phosphoshikimate = chorismate + phosphate</text>
        <dbReference type="Rhea" id="RHEA:21020"/>
        <dbReference type="ChEBI" id="CHEBI:29748"/>
        <dbReference type="ChEBI" id="CHEBI:43474"/>
        <dbReference type="ChEBI" id="CHEBI:57701"/>
        <dbReference type="EC" id="4.2.3.5"/>
    </reaction>
</comment>
<feature type="binding site" evidence="7">
    <location>
        <position position="316"/>
    </location>
    <ligand>
        <name>FMN</name>
        <dbReference type="ChEBI" id="CHEBI:58210"/>
    </ligand>
</feature>
<dbReference type="HAMAP" id="MF_00300">
    <property type="entry name" value="Chorismate_synth"/>
    <property type="match status" value="1"/>
</dbReference>
<dbReference type="GO" id="GO:0008652">
    <property type="term" value="P:amino acid biosynthetic process"/>
    <property type="evidence" value="ECO:0007669"/>
    <property type="project" value="UniProtKB-KW"/>
</dbReference>
<evidence type="ECO:0000256" key="6">
    <source>
        <dbReference type="ARBA" id="ARBA00023239"/>
    </source>
</evidence>
<keyword evidence="7" id="KW-0274">FAD</keyword>
<evidence type="ECO:0000256" key="2">
    <source>
        <dbReference type="ARBA" id="ARBA00008014"/>
    </source>
</evidence>
<dbReference type="Pfam" id="PF01264">
    <property type="entry name" value="Chorismate_synt"/>
    <property type="match status" value="1"/>
</dbReference>
<dbReference type="InterPro" id="IPR000453">
    <property type="entry name" value="Chorismate_synth"/>
</dbReference>